<sequence length="372" mass="41811">MSGPRGKNVPIMGALLSLGIAAGALTLSKDLRYSAYTCIGRNKTKIILRSLGLLALLASFKNFPFVWHYRIFRAFVYQIYIQRHPWQPRHLFAPMITSSWNSLFDCDYNFHKSNSTYFADLDIARAHLVAALVRVGIRRLNRGDEEGLPQDTKTRVGSYNVALGGVACMFQREVEPMAQFEVYTRVLSWDRKWIYIVSHMVRAGKIKPEGYIMQPWRKGEKNCAAGLKQEEEDLSKFIYASSISRYVVKKGRITINPEIVLERSRLLPPKPAGVELPPRSESTADSPPSSDTPVGEESRTQISGPEQVAATLTSKFGSNGTTSSEPVDSWSWDEMEKERLRGLKLASHFDALSGLSSELRAGEVLGRFSDWI</sequence>
<evidence type="ECO:0000313" key="4">
    <source>
        <dbReference type="Proteomes" id="UP000503462"/>
    </source>
</evidence>
<dbReference type="Proteomes" id="UP000503462">
    <property type="component" value="Chromosome 5"/>
</dbReference>
<feature type="compositionally biased region" description="Low complexity" evidence="2">
    <location>
        <begin position="280"/>
        <end position="293"/>
    </location>
</feature>
<evidence type="ECO:0000256" key="1">
    <source>
        <dbReference type="ARBA" id="ARBA00038476"/>
    </source>
</evidence>
<dbReference type="OrthoDB" id="265761at2759"/>
<protein>
    <submittedName>
        <fullName evidence="3">Uncharacterized protein</fullName>
    </submittedName>
</protein>
<organism evidence="3 4">
    <name type="scientific">Peltaster fructicola</name>
    <dbReference type="NCBI Taxonomy" id="286661"/>
    <lineage>
        <taxon>Eukaryota</taxon>
        <taxon>Fungi</taxon>
        <taxon>Dikarya</taxon>
        <taxon>Ascomycota</taxon>
        <taxon>Pezizomycotina</taxon>
        <taxon>Dothideomycetes</taxon>
        <taxon>Dothideomycetes incertae sedis</taxon>
        <taxon>Peltaster</taxon>
    </lineage>
</organism>
<evidence type="ECO:0000256" key="2">
    <source>
        <dbReference type="SAM" id="MobiDB-lite"/>
    </source>
</evidence>
<feature type="region of interest" description="Disordered" evidence="2">
    <location>
        <begin position="270"/>
        <end position="304"/>
    </location>
</feature>
<accession>A0A6H0Y709</accession>
<dbReference type="Gene3D" id="3.10.129.10">
    <property type="entry name" value="Hotdog Thioesterase"/>
    <property type="match status" value="1"/>
</dbReference>
<dbReference type="InterPro" id="IPR029069">
    <property type="entry name" value="HotDog_dom_sf"/>
</dbReference>
<dbReference type="EMBL" id="CP051143">
    <property type="protein sequence ID" value="QIX02390.1"/>
    <property type="molecule type" value="Genomic_DNA"/>
</dbReference>
<dbReference type="AlphaFoldDB" id="A0A6H0Y709"/>
<proteinExistence type="inferred from homology"/>
<gene>
    <name evidence="3" type="ORF">AMS68_007907</name>
</gene>
<dbReference type="PANTHER" id="PTHR12475:SF4">
    <property type="entry name" value="PROTEIN THEM6"/>
    <property type="match status" value="1"/>
</dbReference>
<dbReference type="PANTHER" id="PTHR12475">
    <property type="match status" value="1"/>
</dbReference>
<comment type="similarity">
    <text evidence="1">Belongs to the lcsJ thioesterase family.</text>
</comment>
<name>A0A6H0Y709_9PEZI</name>
<dbReference type="SUPFAM" id="SSF54637">
    <property type="entry name" value="Thioesterase/thiol ester dehydrase-isomerase"/>
    <property type="match status" value="1"/>
</dbReference>
<reference evidence="3 4" key="1">
    <citation type="journal article" date="2016" name="Sci. Rep.">
        <title>Peltaster fructicola genome reveals evolution from an invasive phytopathogen to an ectophytic parasite.</title>
        <authorList>
            <person name="Xu C."/>
            <person name="Chen H."/>
            <person name="Gleason M.L."/>
            <person name="Xu J.R."/>
            <person name="Liu H."/>
            <person name="Zhang R."/>
            <person name="Sun G."/>
        </authorList>
    </citation>
    <scope>NUCLEOTIDE SEQUENCE [LARGE SCALE GENOMIC DNA]</scope>
    <source>
        <strain evidence="3 4">LNHT1506</strain>
    </source>
</reference>
<dbReference type="CDD" id="cd00586">
    <property type="entry name" value="4HBT"/>
    <property type="match status" value="1"/>
</dbReference>
<dbReference type="InterPro" id="IPR051490">
    <property type="entry name" value="THEM6_lcsJ_thioesterase"/>
</dbReference>
<dbReference type="Pfam" id="PF13279">
    <property type="entry name" value="4HBT_2"/>
    <property type="match status" value="1"/>
</dbReference>
<keyword evidence="4" id="KW-1185">Reference proteome</keyword>
<evidence type="ECO:0000313" key="3">
    <source>
        <dbReference type="EMBL" id="QIX02390.1"/>
    </source>
</evidence>